<reference evidence="1" key="1">
    <citation type="submission" date="2020-06" db="EMBL/GenBank/DDBJ databases">
        <authorList>
            <person name="Li T."/>
            <person name="Hu X."/>
            <person name="Zhang T."/>
            <person name="Song X."/>
            <person name="Zhang H."/>
            <person name="Dai N."/>
            <person name="Sheng W."/>
            <person name="Hou X."/>
            <person name="Wei L."/>
        </authorList>
    </citation>
    <scope>NUCLEOTIDE SEQUENCE</scope>
    <source>
        <strain evidence="1">G02</strain>
        <tissue evidence="1">Leaf</tissue>
    </source>
</reference>
<sequence>MDRRVSTGIRRPQNILGETPFAGQAYTRGYPLPLHILNIPDRQLGAGKRRRG</sequence>
<proteinExistence type="predicted"/>
<protein>
    <submittedName>
        <fullName evidence="1">Uncharacterized protein</fullName>
    </submittedName>
</protein>
<gene>
    <name evidence="1" type="ORF">Sradi_3815500</name>
</gene>
<dbReference type="AlphaFoldDB" id="A0AAW2Q0G6"/>
<name>A0AAW2Q0G6_SESRA</name>
<organism evidence="1">
    <name type="scientific">Sesamum radiatum</name>
    <name type="common">Black benniseed</name>
    <dbReference type="NCBI Taxonomy" id="300843"/>
    <lineage>
        <taxon>Eukaryota</taxon>
        <taxon>Viridiplantae</taxon>
        <taxon>Streptophyta</taxon>
        <taxon>Embryophyta</taxon>
        <taxon>Tracheophyta</taxon>
        <taxon>Spermatophyta</taxon>
        <taxon>Magnoliopsida</taxon>
        <taxon>eudicotyledons</taxon>
        <taxon>Gunneridae</taxon>
        <taxon>Pentapetalae</taxon>
        <taxon>asterids</taxon>
        <taxon>lamiids</taxon>
        <taxon>Lamiales</taxon>
        <taxon>Pedaliaceae</taxon>
        <taxon>Sesamum</taxon>
    </lineage>
</organism>
<evidence type="ECO:0000313" key="1">
    <source>
        <dbReference type="EMBL" id="KAL0361310.1"/>
    </source>
</evidence>
<dbReference type="EMBL" id="JACGWJ010000016">
    <property type="protein sequence ID" value="KAL0361310.1"/>
    <property type="molecule type" value="Genomic_DNA"/>
</dbReference>
<comment type="caution">
    <text evidence="1">The sequence shown here is derived from an EMBL/GenBank/DDBJ whole genome shotgun (WGS) entry which is preliminary data.</text>
</comment>
<reference evidence="1" key="2">
    <citation type="journal article" date="2024" name="Plant">
        <title>Genomic evolution and insights into agronomic trait innovations of Sesamum species.</title>
        <authorList>
            <person name="Miao H."/>
            <person name="Wang L."/>
            <person name="Qu L."/>
            <person name="Liu H."/>
            <person name="Sun Y."/>
            <person name="Le M."/>
            <person name="Wang Q."/>
            <person name="Wei S."/>
            <person name="Zheng Y."/>
            <person name="Lin W."/>
            <person name="Duan Y."/>
            <person name="Cao H."/>
            <person name="Xiong S."/>
            <person name="Wang X."/>
            <person name="Wei L."/>
            <person name="Li C."/>
            <person name="Ma Q."/>
            <person name="Ju M."/>
            <person name="Zhao R."/>
            <person name="Li G."/>
            <person name="Mu C."/>
            <person name="Tian Q."/>
            <person name="Mei H."/>
            <person name="Zhang T."/>
            <person name="Gao T."/>
            <person name="Zhang H."/>
        </authorList>
    </citation>
    <scope>NUCLEOTIDE SEQUENCE</scope>
    <source>
        <strain evidence="1">G02</strain>
    </source>
</reference>
<accession>A0AAW2Q0G6</accession>